<keyword evidence="5" id="KW-0496">Mitochondrion</keyword>
<comment type="subcellular location">
    <subcellularLocation>
        <location evidence="1">Mitochondrion inner membrane</location>
    </subcellularLocation>
</comment>
<feature type="transmembrane region" description="Helical" evidence="7">
    <location>
        <begin position="58"/>
        <end position="79"/>
    </location>
</feature>
<reference evidence="8" key="1">
    <citation type="journal article" date="2015" name="Insect Biochem. Mol. Biol.">
        <title>An insight into the sialome of the horse fly, Tabanus bromius.</title>
        <authorList>
            <person name="Ribeiro J.M."/>
            <person name="Kazimirova M."/>
            <person name="Takac P."/>
            <person name="Andersen J.F."/>
            <person name="Francischetti I.M."/>
        </authorList>
    </citation>
    <scope>NUCLEOTIDE SEQUENCE</scope>
</reference>
<dbReference type="GO" id="GO:0006123">
    <property type="term" value="P:mitochondrial electron transport, cytochrome c to oxygen"/>
    <property type="evidence" value="ECO:0007669"/>
    <property type="project" value="InterPro"/>
</dbReference>
<dbReference type="InterPro" id="IPR003177">
    <property type="entry name" value="Cytc_oxidase_su7a_met"/>
</dbReference>
<dbReference type="GO" id="GO:0005743">
    <property type="term" value="C:mitochondrial inner membrane"/>
    <property type="evidence" value="ECO:0007669"/>
    <property type="project" value="UniProtKB-SubCell"/>
</dbReference>
<keyword evidence="6 7" id="KW-0472">Membrane</keyword>
<dbReference type="PANTHER" id="PTHR10510:SF11">
    <property type="entry name" value="CYTOCHROME C OXIDASE SUBUNIT 7A, MITOCHONDRIAL"/>
    <property type="match status" value="1"/>
</dbReference>
<protein>
    <submittedName>
        <fullName evidence="8">Putative cytochrome c oxidase subunit 7a mitochondrial</fullName>
    </submittedName>
</protein>
<dbReference type="GO" id="GO:0045277">
    <property type="term" value="C:respiratory chain complex IV"/>
    <property type="evidence" value="ECO:0007669"/>
    <property type="project" value="InterPro"/>
</dbReference>
<evidence type="ECO:0000256" key="6">
    <source>
        <dbReference type="ARBA" id="ARBA00023136"/>
    </source>
</evidence>
<evidence type="ECO:0000313" key="8">
    <source>
        <dbReference type="EMBL" id="JAI16351.1"/>
    </source>
</evidence>
<comment type="similarity">
    <text evidence="2">Belongs to the cytochrome c oxidase VIIa family.</text>
</comment>
<dbReference type="SUPFAM" id="SSF81419">
    <property type="entry name" value="Mitochondrial cytochrome c oxidase subunit VIIa"/>
    <property type="match status" value="1"/>
</dbReference>
<evidence type="ECO:0000256" key="4">
    <source>
        <dbReference type="ARBA" id="ARBA00022946"/>
    </source>
</evidence>
<evidence type="ECO:0000256" key="5">
    <source>
        <dbReference type="ARBA" id="ARBA00023128"/>
    </source>
</evidence>
<evidence type="ECO:0000256" key="2">
    <source>
        <dbReference type="ARBA" id="ARBA00009331"/>
    </source>
</evidence>
<dbReference type="Gene3D" id="4.10.91.10">
    <property type="entry name" value="Cytochrome c oxidase, subunit VIIa"/>
    <property type="match status" value="1"/>
</dbReference>
<sequence length="87" mass="9507">VQNVARGIRQVSTSSTARCSAGSKNVAPGYFQLKKIQERFQVPDGKPIFLKGGAMDNIMYRITMGLSLVGIGGIVKLIYELSYPKNE</sequence>
<dbReference type="InterPro" id="IPR036539">
    <property type="entry name" value="Cyt_c_oxidase_su7a_sf"/>
</dbReference>
<organism evidence="8">
    <name type="scientific">Tabanus bromius</name>
    <name type="common">Band-eyed brown horse fly</name>
    <dbReference type="NCBI Taxonomy" id="304241"/>
    <lineage>
        <taxon>Eukaryota</taxon>
        <taxon>Metazoa</taxon>
        <taxon>Ecdysozoa</taxon>
        <taxon>Arthropoda</taxon>
        <taxon>Hexapoda</taxon>
        <taxon>Insecta</taxon>
        <taxon>Pterygota</taxon>
        <taxon>Neoptera</taxon>
        <taxon>Endopterygota</taxon>
        <taxon>Diptera</taxon>
        <taxon>Brachycera</taxon>
        <taxon>Tabanomorpha</taxon>
        <taxon>Tabanoidea</taxon>
        <taxon>Tabanidae</taxon>
        <taxon>Tabanus</taxon>
    </lineage>
</organism>
<dbReference type="CDD" id="cd00928">
    <property type="entry name" value="Cyt_c_Oxidase_VIIa"/>
    <property type="match status" value="1"/>
</dbReference>
<dbReference type="PANTHER" id="PTHR10510">
    <property type="entry name" value="CYTOCHROME C OXIDASE POLYPEPTIDE 7A"/>
    <property type="match status" value="1"/>
</dbReference>
<proteinExistence type="evidence at transcript level"/>
<keyword evidence="3" id="KW-0999">Mitochondrion inner membrane</keyword>
<accession>A0A0K8TQC8</accession>
<dbReference type="EMBL" id="GDAI01001252">
    <property type="protein sequence ID" value="JAI16351.1"/>
    <property type="molecule type" value="mRNA"/>
</dbReference>
<dbReference type="GO" id="GO:0097250">
    <property type="term" value="P:mitochondrial respirasome assembly"/>
    <property type="evidence" value="ECO:0007669"/>
    <property type="project" value="TreeGrafter"/>
</dbReference>
<keyword evidence="7" id="KW-1133">Transmembrane helix</keyword>
<dbReference type="FunFam" id="4.10.91.10:FF:000001">
    <property type="entry name" value="Cytochrome c oxidase subunit 7A1, mitochondrial"/>
    <property type="match status" value="1"/>
</dbReference>
<keyword evidence="7" id="KW-0812">Transmembrane</keyword>
<keyword evidence="4" id="KW-0809">Transit peptide</keyword>
<feature type="non-terminal residue" evidence="8">
    <location>
        <position position="1"/>
    </location>
</feature>
<name>A0A0K8TQC8_TABBR</name>
<dbReference type="GO" id="GO:0002082">
    <property type="term" value="P:regulation of oxidative phosphorylation"/>
    <property type="evidence" value="ECO:0007669"/>
    <property type="project" value="TreeGrafter"/>
</dbReference>
<evidence type="ECO:0000256" key="3">
    <source>
        <dbReference type="ARBA" id="ARBA00022792"/>
    </source>
</evidence>
<evidence type="ECO:0000256" key="7">
    <source>
        <dbReference type="SAM" id="Phobius"/>
    </source>
</evidence>
<evidence type="ECO:0000256" key="1">
    <source>
        <dbReference type="ARBA" id="ARBA00004273"/>
    </source>
</evidence>
<dbReference type="AlphaFoldDB" id="A0A0K8TQC8"/>